<sequence>MKHLQQTLFNLYIEIRKFIINIIFLTKNTLLVIMPGCCAFGCSNRSENGFILKVFPTDKVRRALWASKVKRDKWKPTNNSYLCENN</sequence>
<evidence type="ECO:0000313" key="7">
    <source>
        <dbReference type="EMBL" id="KAF0708383.1"/>
    </source>
</evidence>
<dbReference type="SUPFAM" id="SSF57716">
    <property type="entry name" value="Glucocorticoid receptor-like (DNA-binding domain)"/>
    <property type="match status" value="1"/>
</dbReference>
<evidence type="ECO:0000259" key="6">
    <source>
        <dbReference type="PROSITE" id="PS50950"/>
    </source>
</evidence>
<name>A0A6G0VU02_APHCR</name>
<keyword evidence="2 5" id="KW-0863">Zinc-finger</keyword>
<evidence type="ECO:0000256" key="1">
    <source>
        <dbReference type="ARBA" id="ARBA00022723"/>
    </source>
</evidence>
<keyword evidence="4 5" id="KW-0238">DNA-binding</keyword>
<dbReference type="PROSITE" id="PS50950">
    <property type="entry name" value="ZF_THAP"/>
    <property type="match status" value="1"/>
</dbReference>
<proteinExistence type="predicted"/>
<reference evidence="7 8" key="1">
    <citation type="submission" date="2019-08" db="EMBL/GenBank/DDBJ databases">
        <title>Whole genome of Aphis craccivora.</title>
        <authorList>
            <person name="Voronova N.V."/>
            <person name="Shulinski R.S."/>
            <person name="Bandarenka Y.V."/>
            <person name="Zhorov D.G."/>
            <person name="Warner D."/>
        </authorList>
    </citation>
    <scope>NUCLEOTIDE SEQUENCE [LARGE SCALE GENOMIC DNA]</scope>
    <source>
        <strain evidence="7">180601</strain>
        <tissue evidence="7">Whole Body</tissue>
    </source>
</reference>
<dbReference type="OrthoDB" id="6606072at2759"/>
<gene>
    <name evidence="7" type="ORF">FWK35_00027602</name>
</gene>
<protein>
    <submittedName>
        <fullName evidence="7">THAP domain-containing protein 1-like isoform X2</fullName>
    </submittedName>
</protein>
<evidence type="ECO:0000256" key="3">
    <source>
        <dbReference type="ARBA" id="ARBA00022833"/>
    </source>
</evidence>
<dbReference type="InterPro" id="IPR006612">
    <property type="entry name" value="THAP_Znf"/>
</dbReference>
<evidence type="ECO:0000313" key="8">
    <source>
        <dbReference type="Proteomes" id="UP000478052"/>
    </source>
</evidence>
<organism evidence="7 8">
    <name type="scientific">Aphis craccivora</name>
    <name type="common">Cowpea aphid</name>
    <dbReference type="NCBI Taxonomy" id="307492"/>
    <lineage>
        <taxon>Eukaryota</taxon>
        <taxon>Metazoa</taxon>
        <taxon>Ecdysozoa</taxon>
        <taxon>Arthropoda</taxon>
        <taxon>Hexapoda</taxon>
        <taxon>Insecta</taxon>
        <taxon>Pterygota</taxon>
        <taxon>Neoptera</taxon>
        <taxon>Paraneoptera</taxon>
        <taxon>Hemiptera</taxon>
        <taxon>Sternorrhyncha</taxon>
        <taxon>Aphidomorpha</taxon>
        <taxon>Aphidoidea</taxon>
        <taxon>Aphididae</taxon>
        <taxon>Aphidini</taxon>
        <taxon>Aphis</taxon>
        <taxon>Aphis</taxon>
    </lineage>
</organism>
<feature type="domain" description="THAP-type" evidence="6">
    <location>
        <begin position="34"/>
        <end position="86"/>
    </location>
</feature>
<accession>A0A6G0VU02</accession>
<dbReference type="Pfam" id="PF05485">
    <property type="entry name" value="THAP"/>
    <property type="match status" value="1"/>
</dbReference>
<keyword evidence="3" id="KW-0862">Zinc</keyword>
<dbReference type="GO" id="GO:0008270">
    <property type="term" value="F:zinc ion binding"/>
    <property type="evidence" value="ECO:0007669"/>
    <property type="project" value="UniProtKB-KW"/>
</dbReference>
<dbReference type="GO" id="GO:0003677">
    <property type="term" value="F:DNA binding"/>
    <property type="evidence" value="ECO:0007669"/>
    <property type="project" value="UniProtKB-UniRule"/>
</dbReference>
<comment type="caution">
    <text evidence="7">The sequence shown here is derived from an EMBL/GenBank/DDBJ whole genome shotgun (WGS) entry which is preliminary data.</text>
</comment>
<keyword evidence="1" id="KW-0479">Metal-binding</keyword>
<dbReference type="Proteomes" id="UP000478052">
    <property type="component" value="Unassembled WGS sequence"/>
</dbReference>
<evidence type="ECO:0000256" key="5">
    <source>
        <dbReference type="PROSITE-ProRule" id="PRU00309"/>
    </source>
</evidence>
<evidence type="ECO:0000256" key="4">
    <source>
        <dbReference type="ARBA" id="ARBA00023125"/>
    </source>
</evidence>
<keyword evidence="8" id="KW-1185">Reference proteome</keyword>
<dbReference type="AlphaFoldDB" id="A0A6G0VU02"/>
<dbReference type="EMBL" id="VUJU01012201">
    <property type="protein sequence ID" value="KAF0708383.1"/>
    <property type="molecule type" value="Genomic_DNA"/>
</dbReference>
<evidence type="ECO:0000256" key="2">
    <source>
        <dbReference type="ARBA" id="ARBA00022771"/>
    </source>
</evidence>